<protein>
    <submittedName>
        <fullName evidence="1">Uncharacterized protein</fullName>
    </submittedName>
</protein>
<dbReference type="EMBL" id="CM043788">
    <property type="protein sequence ID" value="KAI4828801.1"/>
    <property type="molecule type" value="Genomic_DNA"/>
</dbReference>
<evidence type="ECO:0000313" key="1">
    <source>
        <dbReference type="EMBL" id="KAI4828801.1"/>
    </source>
</evidence>
<comment type="caution">
    <text evidence="1">The sequence shown here is derived from an EMBL/GenBank/DDBJ whole genome shotgun (WGS) entry which is preliminary data.</text>
</comment>
<proteinExistence type="predicted"/>
<name>A0ACB9XPN1_CHAAC</name>
<evidence type="ECO:0000313" key="2">
    <source>
        <dbReference type="Proteomes" id="UP001057452"/>
    </source>
</evidence>
<gene>
    <name evidence="1" type="ORF">KUCAC02_022873</name>
</gene>
<keyword evidence="2" id="KW-1185">Reference proteome</keyword>
<dbReference type="Proteomes" id="UP001057452">
    <property type="component" value="Chromosome 4"/>
</dbReference>
<reference evidence="1" key="1">
    <citation type="submission" date="2022-05" db="EMBL/GenBank/DDBJ databases">
        <title>Chromosome-level genome of Chaenocephalus aceratus.</title>
        <authorList>
            <person name="Park H."/>
        </authorList>
    </citation>
    <scope>NUCLEOTIDE SEQUENCE</scope>
    <source>
        <strain evidence="1">KU_202001</strain>
    </source>
</reference>
<sequence>MSESVQHCYVNALVTHNFFSSLTLCLSSSFCWMALNPIILDNINSQQKCKISAYYLCGIVGELHPYYILSHVHCMKQSHGNHCDSRYKLLFLHKHIRFSVVELDTFLSFSEYQLTCAVLC</sequence>
<organism evidence="1 2">
    <name type="scientific">Chaenocephalus aceratus</name>
    <name type="common">Blackfin icefish</name>
    <name type="synonym">Chaenichthys aceratus</name>
    <dbReference type="NCBI Taxonomy" id="36190"/>
    <lineage>
        <taxon>Eukaryota</taxon>
        <taxon>Metazoa</taxon>
        <taxon>Chordata</taxon>
        <taxon>Craniata</taxon>
        <taxon>Vertebrata</taxon>
        <taxon>Euteleostomi</taxon>
        <taxon>Actinopterygii</taxon>
        <taxon>Neopterygii</taxon>
        <taxon>Teleostei</taxon>
        <taxon>Neoteleostei</taxon>
        <taxon>Acanthomorphata</taxon>
        <taxon>Eupercaria</taxon>
        <taxon>Perciformes</taxon>
        <taxon>Notothenioidei</taxon>
        <taxon>Channichthyidae</taxon>
        <taxon>Chaenocephalus</taxon>
    </lineage>
</organism>
<accession>A0ACB9XPN1</accession>